<dbReference type="SUPFAM" id="SSF50630">
    <property type="entry name" value="Acid proteases"/>
    <property type="match status" value="1"/>
</dbReference>
<dbReference type="AlphaFoldDB" id="B8M4E2"/>
<dbReference type="PROSITE" id="PS51767">
    <property type="entry name" value="PEPTIDASE_A1"/>
    <property type="match status" value="1"/>
</dbReference>
<feature type="domain" description="Peptidase A1" evidence="3">
    <location>
        <begin position="1"/>
        <end position="287"/>
    </location>
</feature>
<dbReference type="InterPro" id="IPR034164">
    <property type="entry name" value="Pepsin-like_dom"/>
</dbReference>
<dbReference type="InParanoid" id="B8M4E2"/>
<protein>
    <recommendedName>
        <fullName evidence="3">Peptidase A1 domain-containing protein</fullName>
    </recommendedName>
</protein>
<organism evidence="4 5">
    <name type="scientific">Talaromyces stipitatus (strain ATCC 10500 / CBS 375.48 / QM 6759 / NRRL 1006)</name>
    <name type="common">Penicillium stipitatum</name>
    <dbReference type="NCBI Taxonomy" id="441959"/>
    <lineage>
        <taxon>Eukaryota</taxon>
        <taxon>Fungi</taxon>
        <taxon>Dikarya</taxon>
        <taxon>Ascomycota</taxon>
        <taxon>Pezizomycotina</taxon>
        <taxon>Eurotiomycetes</taxon>
        <taxon>Eurotiomycetidae</taxon>
        <taxon>Eurotiales</taxon>
        <taxon>Trichocomaceae</taxon>
        <taxon>Talaromyces</taxon>
        <taxon>Talaromyces sect. Talaromyces</taxon>
    </lineage>
</organism>
<dbReference type="InterPro" id="IPR033121">
    <property type="entry name" value="PEPTIDASE_A1"/>
</dbReference>
<dbReference type="Proteomes" id="UP000001745">
    <property type="component" value="Unassembled WGS sequence"/>
</dbReference>
<dbReference type="VEuPathDB" id="FungiDB:TSTA_024610"/>
<evidence type="ECO:0000313" key="4">
    <source>
        <dbReference type="EMBL" id="EED19137.1"/>
    </source>
</evidence>
<dbReference type="eggNOG" id="KOG1339">
    <property type="taxonomic scope" value="Eukaryota"/>
</dbReference>
<dbReference type="CDD" id="cd05471">
    <property type="entry name" value="pepsin_like"/>
    <property type="match status" value="1"/>
</dbReference>
<dbReference type="PANTHER" id="PTHR47966">
    <property type="entry name" value="BETA-SITE APP-CLEAVING ENZYME, ISOFORM A-RELATED"/>
    <property type="match status" value="1"/>
</dbReference>
<dbReference type="PANTHER" id="PTHR47966:SF57">
    <property type="entry name" value="PEPTIDASE A1 DOMAIN-CONTAINING PROTEIN"/>
    <property type="match status" value="1"/>
</dbReference>
<comment type="similarity">
    <text evidence="1">Belongs to the peptidase A1 family.</text>
</comment>
<evidence type="ECO:0000256" key="1">
    <source>
        <dbReference type="ARBA" id="ARBA00007447"/>
    </source>
</evidence>
<dbReference type="OrthoDB" id="15189at2759"/>
<dbReference type="Pfam" id="PF00026">
    <property type="entry name" value="Asp"/>
    <property type="match status" value="1"/>
</dbReference>
<dbReference type="RefSeq" id="XP_002479571.1">
    <property type="nucleotide sequence ID" value="XM_002479526.1"/>
</dbReference>
<dbReference type="GO" id="GO:0004190">
    <property type="term" value="F:aspartic-type endopeptidase activity"/>
    <property type="evidence" value="ECO:0007669"/>
    <property type="project" value="InterPro"/>
</dbReference>
<dbReference type="Gene3D" id="2.40.70.10">
    <property type="entry name" value="Acid Proteases"/>
    <property type="match status" value="2"/>
</dbReference>
<evidence type="ECO:0000313" key="5">
    <source>
        <dbReference type="Proteomes" id="UP000001745"/>
    </source>
</evidence>
<dbReference type="GeneID" id="8106678"/>
<dbReference type="InterPro" id="IPR021109">
    <property type="entry name" value="Peptidase_aspartic_dom_sf"/>
</dbReference>
<evidence type="ECO:0000256" key="2">
    <source>
        <dbReference type="ARBA" id="ARBA00022801"/>
    </source>
</evidence>
<keyword evidence="2" id="KW-0378">Hydrolase</keyword>
<accession>B8M4E2</accession>
<gene>
    <name evidence="4" type="ORF">TSTA_024610</name>
</gene>
<dbReference type="PhylomeDB" id="B8M4E2"/>
<dbReference type="GO" id="GO:0006508">
    <property type="term" value="P:proteolysis"/>
    <property type="evidence" value="ECO:0007669"/>
    <property type="project" value="InterPro"/>
</dbReference>
<evidence type="ECO:0000259" key="3">
    <source>
        <dbReference type="PROSITE" id="PS51767"/>
    </source>
</evidence>
<proteinExistence type="inferred from homology"/>
<dbReference type="EMBL" id="EQ962654">
    <property type="protein sequence ID" value="EED19137.1"/>
    <property type="molecule type" value="Genomic_DNA"/>
</dbReference>
<dbReference type="InterPro" id="IPR001461">
    <property type="entry name" value="Aspartic_peptidase_A1"/>
</dbReference>
<name>B8M4E2_TALSN</name>
<reference evidence="5" key="1">
    <citation type="journal article" date="2015" name="Genome Announc.">
        <title>Genome sequence of the AIDS-associated pathogen Penicillium marneffei (ATCC18224) and its near taxonomic relative Talaromyces stipitatus (ATCC10500).</title>
        <authorList>
            <person name="Nierman W.C."/>
            <person name="Fedorova-Abrams N.D."/>
            <person name="Andrianopoulos A."/>
        </authorList>
    </citation>
    <scope>NUCLEOTIDE SEQUENCE [LARGE SCALE GENOMIC DNA]</scope>
    <source>
        <strain evidence="5">ATCC 10500 / CBS 375.48 / QM 6759 / NRRL 1006</strain>
    </source>
</reference>
<dbReference type="STRING" id="441959.B8M4E2"/>
<sequence>MSFGTVEADGSGEEVVNGTVHQDTVSLDGTELSVSSQSLGAITMTSPPGPAFPHDGLMGFFVPGSSFGESTNNWFTNLCSQPHALDECRFGLALELFTNNMNKHDGALYLGGAEHSRFLGELSVTEKHERFVFGDVIFDNQTIHSNAEIMVDSGTTVIWGPIKYVQELFDKAGMQSVLRQSNNTGSLVRTLDGFYSCDHPPSFGFQFPSLANATTARLRKSTVVSHQSRVFQIYYSALAENSSEDGGNCRASIHGTDSFGDSWIVGQRFFRGRYIDHNVEENTMGFADLQEIKKLI</sequence>
<keyword evidence="5" id="KW-1185">Reference proteome</keyword>